<reference evidence="3 4" key="1">
    <citation type="submission" date="2014-12" db="EMBL/GenBank/DDBJ databases">
        <title>Draft genome sequences of 29 type strains of Enterococci.</title>
        <authorList>
            <person name="Zhong Z."/>
            <person name="Sun Z."/>
            <person name="Liu W."/>
            <person name="Zhang W."/>
            <person name="Zhang H."/>
        </authorList>
    </citation>
    <scope>NUCLEOTIDE SEQUENCE [LARGE SCALE GENOMIC DNA]</scope>
    <source>
        <strain evidence="3 4">DSM 21207</strain>
    </source>
</reference>
<dbReference type="EMBL" id="JXKG01000025">
    <property type="protein sequence ID" value="OJG14108.1"/>
    <property type="molecule type" value="Genomic_DNA"/>
</dbReference>
<accession>A0A1L8R2X9</accession>
<dbReference type="Proteomes" id="UP000182835">
    <property type="component" value="Unassembled WGS sequence"/>
</dbReference>
<sequence length="235" mass="26666">MAGSYSDVAVVTFFCASAVWRKENIMKLEPYHYFALAKAIDDLINVYQSVNDKQTVNAVQALTTEKINEILPEDSTQKEELLQFILDPHLTKASAERYLNGLKEHVTPFVAPSAKQVEKVFRKTKKLHLPNFDAMDLKEHTYIGWNDPGQQQKFLLYYDEQGLQGLKGNFSSNVLKNVCSICHKTSEVALFLATTKKGGDGTYTKKGNYICVDSEKCNHQLYDKKQLLDFVAKVK</sequence>
<gene>
    <name evidence="3" type="ORF">RU96_GL001392</name>
</gene>
<feature type="domain" description="Elongation factor G-binding protein N-terminal" evidence="1">
    <location>
        <begin position="28"/>
        <end position="109"/>
    </location>
</feature>
<organism evidence="3 4">
    <name type="scientific">Enterococcus canintestini</name>
    <dbReference type="NCBI Taxonomy" id="317010"/>
    <lineage>
        <taxon>Bacteria</taxon>
        <taxon>Bacillati</taxon>
        <taxon>Bacillota</taxon>
        <taxon>Bacilli</taxon>
        <taxon>Lactobacillales</taxon>
        <taxon>Enterococcaceae</taxon>
        <taxon>Enterococcus</taxon>
    </lineage>
</organism>
<name>A0A1L8R2X9_9ENTE</name>
<dbReference type="InterPro" id="IPR032330">
    <property type="entry name" value="EF-G-binding_C"/>
</dbReference>
<evidence type="ECO:0000259" key="1">
    <source>
        <dbReference type="Pfam" id="PF07299"/>
    </source>
</evidence>
<evidence type="ECO:0000313" key="3">
    <source>
        <dbReference type="EMBL" id="OJG14108.1"/>
    </source>
</evidence>
<dbReference type="CDD" id="cd16342">
    <property type="entry name" value="FusC_FusB"/>
    <property type="match status" value="1"/>
</dbReference>
<evidence type="ECO:0000313" key="4">
    <source>
        <dbReference type="Proteomes" id="UP000182835"/>
    </source>
</evidence>
<dbReference type="Pfam" id="PF16571">
    <property type="entry name" value="FBP_C"/>
    <property type="match status" value="1"/>
</dbReference>
<evidence type="ECO:0000259" key="2">
    <source>
        <dbReference type="Pfam" id="PF16571"/>
    </source>
</evidence>
<dbReference type="Gene3D" id="1.20.1280.250">
    <property type="match status" value="1"/>
</dbReference>
<dbReference type="InterPro" id="IPR010841">
    <property type="entry name" value="EF-G-binding_N"/>
</dbReference>
<dbReference type="InterPro" id="IPR038344">
    <property type="entry name" value="EF-G_N_sf"/>
</dbReference>
<proteinExistence type="predicted"/>
<feature type="domain" description="Elongation factor G-binding protein C-terminal treble-clef zinc-finger" evidence="2">
    <location>
        <begin position="122"/>
        <end position="226"/>
    </location>
</feature>
<dbReference type="Pfam" id="PF07299">
    <property type="entry name" value="EF-G-binding_N"/>
    <property type="match status" value="1"/>
</dbReference>
<dbReference type="STRING" id="317010.RU96_GL001392"/>
<dbReference type="AlphaFoldDB" id="A0A1L8R2X9"/>
<protein>
    <recommendedName>
        <fullName evidence="5">Fibronectin-binding protein</fullName>
    </recommendedName>
</protein>
<evidence type="ECO:0008006" key="5">
    <source>
        <dbReference type="Google" id="ProtNLM"/>
    </source>
</evidence>
<comment type="caution">
    <text evidence="3">The sequence shown here is derived from an EMBL/GenBank/DDBJ whole genome shotgun (WGS) entry which is preliminary data.</text>
</comment>